<dbReference type="GO" id="GO:0006281">
    <property type="term" value="P:DNA repair"/>
    <property type="evidence" value="ECO:0007669"/>
    <property type="project" value="InterPro"/>
</dbReference>
<evidence type="ECO:0000256" key="1">
    <source>
        <dbReference type="ARBA" id="ARBA00010945"/>
    </source>
</evidence>
<dbReference type="InterPro" id="IPR043128">
    <property type="entry name" value="Rev_trsase/Diguanyl_cyclase"/>
</dbReference>
<dbReference type="Proteomes" id="UP000823889">
    <property type="component" value="Unassembled WGS sequence"/>
</dbReference>
<dbReference type="InterPro" id="IPR001126">
    <property type="entry name" value="UmuC"/>
</dbReference>
<feature type="non-terminal residue" evidence="5">
    <location>
        <position position="238"/>
    </location>
</feature>
<dbReference type="GO" id="GO:0003887">
    <property type="term" value="F:DNA-directed DNA polymerase activity"/>
    <property type="evidence" value="ECO:0007669"/>
    <property type="project" value="InterPro"/>
</dbReference>
<sequence length="238" mass="25849">MDAFFASVELLRYPELRGLPVVVGGRTTPPPVMGPDGQRQFARLGAYTGRGVVTTSTYEARTFGVFSAMGLMKAAQLAPDAYLLPADFESYKHYSRLFKAAVATVSDRIESRGIDEIYIDLSHLPESSEILAQQLKARVFDATGLYCSVGITPNKLLSKIASDLNKPNGITILGIEDVPDRIWPLSINKINGVGPKAYAKLQALGLHTIGEVAQTAPEFLQEHFGLSYASWLAQVCQG</sequence>
<dbReference type="CDD" id="cd03586">
    <property type="entry name" value="PolY_Pol_IV_kappa"/>
    <property type="match status" value="1"/>
</dbReference>
<dbReference type="Gene3D" id="1.10.150.20">
    <property type="entry name" value="5' to 3' exonuclease, C-terminal subdomain"/>
    <property type="match status" value="1"/>
</dbReference>
<evidence type="ECO:0000313" key="6">
    <source>
        <dbReference type="Proteomes" id="UP000823889"/>
    </source>
</evidence>
<dbReference type="InterPro" id="IPR043502">
    <property type="entry name" value="DNA/RNA_pol_sf"/>
</dbReference>
<protein>
    <submittedName>
        <fullName evidence="5">DNA polymerase IV</fullName>
    </submittedName>
</protein>
<dbReference type="Pfam" id="PF11798">
    <property type="entry name" value="IMS_HHH"/>
    <property type="match status" value="1"/>
</dbReference>
<evidence type="ECO:0000259" key="4">
    <source>
        <dbReference type="PROSITE" id="PS50173"/>
    </source>
</evidence>
<dbReference type="EMBL" id="DWUQ01000163">
    <property type="protein sequence ID" value="HJD44931.1"/>
    <property type="molecule type" value="Genomic_DNA"/>
</dbReference>
<dbReference type="SUPFAM" id="SSF56672">
    <property type="entry name" value="DNA/RNA polymerases"/>
    <property type="match status" value="1"/>
</dbReference>
<proteinExistence type="inferred from homology"/>
<feature type="domain" description="UmuC" evidence="4">
    <location>
        <begin position="1"/>
        <end position="194"/>
    </location>
</feature>
<dbReference type="Gene3D" id="3.40.1170.60">
    <property type="match status" value="1"/>
</dbReference>
<reference evidence="5" key="1">
    <citation type="journal article" date="2021" name="PeerJ">
        <title>Extensive microbial diversity within the chicken gut microbiome revealed by metagenomics and culture.</title>
        <authorList>
            <person name="Gilroy R."/>
            <person name="Ravi A."/>
            <person name="Getino M."/>
            <person name="Pursley I."/>
            <person name="Horton D.L."/>
            <person name="Alikhan N.F."/>
            <person name="Baker D."/>
            <person name="Gharbi K."/>
            <person name="Hall N."/>
            <person name="Watson M."/>
            <person name="Adriaenssens E.M."/>
            <person name="Foster-Nyarko E."/>
            <person name="Jarju S."/>
            <person name="Secka A."/>
            <person name="Antonio M."/>
            <person name="Oren A."/>
            <person name="Chaudhuri R.R."/>
            <person name="La Ragione R."/>
            <person name="Hildebrand F."/>
            <person name="Pallen M.J."/>
        </authorList>
    </citation>
    <scope>NUCLEOTIDE SEQUENCE</scope>
    <source>
        <strain evidence="5">9264</strain>
    </source>
</reference>
<reference evidence="5" key="2">
    <citation type="submission" date="2021-04" db="EMBL/GenBank/DDBJ databases">
        <authorList>
            <person name="Gilroy R."/>
        </authorList>
    </citation>
    <scope>NUCLEOTIDE SEQUENCE</scope>
    <source>
        <strain evidence="5">9264</strain>
    </source>
</reference>
<gene>
    <name evidence="5" type="ORF">H9906_07890</name>
</gene>
<dbReference type="InterPro" id="IPR024728">
    <property type="entry name" value="PolY_HhH_motif"/>
</dbReference>
<comment type="caution">
    <text evidence="5">The sequence shown here is derived from an EMBL/GenBank/DDBJ whole genome shotgun (WGS) entry which is preliminary data.</text>
</comment>
<dbReference type="PANTHER" id="PTHR11076">
    <property type="entry name" value="DNA REPAIR POLYMERASE UMUC / TRANSFERASE FAMILY MEMBER"/>
    <property type="match status" value="1"/>
</dbReference>
<dbReference type="InterPro" id="IPR050116">
    <property type="entry name" value="DNA_polymerase-Y"/>
</dbReference>
<dbReference type="GO" id="GO:0009432">
    <property type="term" value="P:SOS response"/>
    <property type="evidence" value="ECO:0007669"/>
    <property type="project" value="TreeGrafter"/>
</dbReference>
<keyword evidence="3" id="KW-0548">Nucleotidyltransferase</keyword>
<organism evidence="5 6">
    <name type="scientific">Candidatus Paenalcaligenes intestinipullorum</name>
    <dbReference type="NCBI Taxonomy" id="2838718"/>
    <lineage>
        <taxon>Bacteria</taxon>
        <taxon>Pseudomonadati</taxon>
        <taxon>Pseudomonadota</taxon>
        <taxon>Betaproteobacteria</taxon>
        <taxon>Burkholderiales</taxon>
        <taxon>Alcaligenaceae</taxon>
        <taxon>Paenalcaligenes</taxon>
    </lineage>
</organism>
<keyword evidence="3" id="KW-0808">Transferase</keyword>
<accession>A0A9D2RLM0</accession>
<dbReference type="GO" id="GO:0042276">
    <property type="term" value="P:error-prone translesion synthesis"/>
    <property type="evidence" value="ECO:0007669"/>
    <property type="project" value="TreeGrafter"/>
</dbReference>
<dbReference type="GO" id="GO:0005829">
    <property type="term" value="C:cytosol"/>
    <property type="evidence" value="ECO:0007669"/>
    <property type="project" value="TreeGrafter"/>
</dbReference>
<evidence type="ECO:0000256" key="3">
    <source>
        <dbReference type="ARBA" id="ARBA00022932"/>
    </source>
</evidence>
<dbReference type="PROSITE" id="PS50173">
    <property type="entry name" value="UMUC"/>
    <property type="match status" value="1"/>
</dbReference>
<dbReference type="Pfam" id="PF00817">
    <property type="entry name" value="IMS"/>
    <property type="match status" value="1"/>
</dbReference>
<keyword evidence="2" id="KW-0515">Mutator protein</keyword>
<keyword evidence="3" id="KW-0239">DNA-directed DNA polymerase</keyword>
<evidence type="ECO:0000256" key="2">
    <source>
        <dbReference type="ARBA" id="ARBA00022457"/>
    </source>
</evidence>
<dbReference type="InterPro" id="IPR022880">
    <property type="entry name" value="DNApol_IV"/>
</dbReference>
<dbReference type="PANTHER" id="PTHR11076:SF33">
    <property type="entry name" value="DNA POLYMERASE KAPPA"/>
    <property type="match status" value="1"/>
</dbReference>
<evidence type="ECO:0000313" key="5">
    <source>
        <dbReference type="EMBL" id="HJD44931.1"/>
    </source>
</evidence>
<name>A0A9D2RLM0_9BURK</name>
<dbReference type="AlphaFoldDB" id="A0A9D2RLM0"/>
<dbReference type="Gene3D" id="3.30.70.270">
    <property type="match status" value="1"/>
</dbReference>
<comment type="similarity">
    <text evidence="1">Belongs to the DNA polymerase type-Y family.</text>
</comment>